<dbReference type="SUPFAM" id="SSF51161">
    <property type="entry name" value="Trimeric LpxA-like enzymes"/>
    <property type="match status" value="1"/>
</dbReference>
<dbReference type="AlphaFoldDB" id="A0A0G4EKQ1"/>
<dbReference type="PhylomeDB" id="A0A0G4EKQ1"/>
<dbReference type="CDD" id="cd04645">
    <property type="entry name" value="LbH_gamma_CA_like"/>
    <property type="match status" value="1"/>
</dbReference>
<dbReference type="VEuPathDB" id="CryptoDB:Vbra_12306"/>
<dbReference type="InterPro" id="IPR047324">
    <property type="entry name" value="LbH_gamma_CA-like"/>
</dbReference>
<dbReference type="STRING" id="1169540.A0A0G4EKQ1"/>
<dbReference type="EMBL" id="CDMY01000255">
    <property type="protein sequence ID" value="CEL97721.1"/>
    <property type="molecule type" value="Genomic_DNA"/>
</dbReference>
<dbReference type="InterPro" id="IPR011004">
    <property type="entry name" value="Trimer_LpxA-like_sf"/>
</dbReference>
<dbReference type="OMA" id="HYVHNAQ"/>
<accession>A0A0G4EKQ1</accession>
<dbReference type="Proteomes" id="UP000041254">
    <property type="component" value="Unassembled WGS sequence"/>
</dbReference>
<dbReference type="InterPro" id="IPR050484">
    <property type="entry name" value="Transf_Hexapept/Carb_Anhydrase"/>
</dbReference>
<reference evidence="1 2" key="1">
    <citation type="submission" date="2014-11" db="EMBL/GenBank/DDBJ databases">
        <authorList>
            <person name="Zhu J."/>
            <person name="Qi W."/>
            <person name="Song R."/>
        </authorList>
    </citation>
    <scope>NUCLEOTIDE SEQUENCE [LARGE SCALE GENOMIC DNA]</scope>
</reference>
<protein>
    <submittedName>
        <fullName evidence="1">Uncharacterized protein</fullName>
    </submittedName>
</protein>
<evidence type="ECO:0000313" key="2">
    <source>
        <dbReference type="Proteomes" id="UP000041254"/>
    </source>
</evidence>
<gene>
    <name evidence="1" type="ORF">Vbra_12306</name>
</gene>
<evidence type="ECO:0000313" key="1">
    <source>
        <dbReference type="EMBL" id="CEL97721.1"/>
    </source>
</evidence>
<dbReference type="Pfam" id="PF00132">
    <property type="entry name" value="Hexapep"/>
    <property type="match status" value="1"/>
</dbReference>
<dbReference type="Gene3D" id="2.160.10.10">
    <property type="entry name" value="Hexapeptide repeat proteins"/>
    <property type="match status" value="1"/>
</dbReference>
<name>A0A0G4EKQ1_VITBC</name>
<dbReference type="InterPro" id="IPR001451">
    <property type="entry name" value="Hexapep"/>
</dbReference>
<proteinExistence type="predicted"/>
<dbReference type="OrthoDB" id="25818at2759"/>
<dbReference type="InParanoid" id="A0A0G4EKQ1"/>
<dbReference type="PANTHER" id="PTHR13061">
    <property type="entry name" value="DYNACTIN SUBUNIT P25"/>
    <property type="match status" value="1"/>
</dbReference>
<keyword evidence="2" id="KW-1185">Reference proteome</keyword>
<dbReference type="PANTHER" id="PTHR13061:SF56">
    <property type="entry name" value="PROTEIN YRDA"/>
    <property type="match status" value="1"/>
</dbReference>
<sequence>MIARRCFRAKRQLLSQHPLVCVPPSWLRGFASEASGSPLLGQRAWVHPTAVLIGRVKLGDEVSVWPMVTIRGDVNTIEVGARSNVQDGAVIHATGCYSHAPPGGYPTKVGEDVTIGHKALLHGCTISDRVLIGMGAIIMDGVSIEPDVIVAAGSLVPPGKVLTSGLWKGNPARFARELTGEELQFLPQSAKNYMELKDRYLRGDFQ</sequence>
<organism evidence="1 2">
    <name type="scientific">Vitrella brassicaformis (strain CCMP3155)</name>
    <dbReference type="NCBI Taxonomy" id="1169540"/>
    <lineage>
        <taxon>Eukaryota</taxon>
        <taxon>Sar</taxon>
        <taxon>Alveolata</taxon>
        <taxon>Colpodellida</taxon>
        <taxon>Vitrellaceae</taxon>
        <taxon>Vitrella</taxon>
    </lineage>
</organism>